<dbReference type="Gene3D" id="1.10.10.10">
    <property type="entry name" value="Winged helix-like DNA-binding domain superfamily/Winged helix DNA-binding domain"/>
    <property type="match status" value="1"/>
</dbReference>
<dbReference type="PANTHER" id="PTHR43133:SF46">
    <property type="entry name" value="RNA POLYMERASE SIGMA-70 FACTOR ECF SUBFAMILY"/>
    <property type="match status" value="1"/>
</dbReference>
<feature type="domain" description="RNA polymerase sigma factor 70 region 4 type 2" evidence="6">
    <location>
        <begin position="128"/>
        <end position="173"/>
    </location>
</feature>
<dbReference type="NCBIfam" id="TIGR02937">
    <property type="entry name" value="sigma70-ECF"/>
    <property type="match status" value="1"/>
</dbReference>
<dbReference type="GO" id="GO:0003677">
    <property type="term" value="F:DNA binding"/>
    <property type="evidence" value="ECO:0007669"/>
    <property type="project" value="InterPro"/>
</dbReference>
<dbReference type="Pfam" id="PF08281">
    <property type="entry name" value="Sigma70_r4_2"/>
    <property type="match status" value="1"/>
</dbReference>
<evidence type="ECO:0000259" key="5">
    <source>
        <dbReference type="Pfam" id="PF04542"/>
    </source>
</evidence>
<dbReference type="OrthoDB" id="949712at2"/>
<dbReference type="Proteomes" id="UP000011058">
    <property type="component" value="Chromosome"/>
</dbReference>
<dbReference type="InterPro" id="IPR007627">
    <property type="entry name" value="RNA_pol_sigma70_r2"/>
</dbReference>
<evidence type="ECO:0000256" key="1">
    <source>
        <dbReference type="ARBA" id="ARBA00010641"/>
    </source>
</evidence>
<evidence type="ECO:0000313" key="8">
    <source>
        <dbReference type="Proteomes" id="UP000011058"/>
    </source>
</evidence>
<dbReference type="GO" id="GO:0016987">
    <property type="term" value="F:sigma factor activity"/>
    <property type="evidence" value="ECO:0007669"/>
    <property type="project" value="UniProtKB-KW"/>
</dbReference>
<keyword evidence="4" id="KW-0804">Transcription</keyword>
<gene>
    <name evidence="7" type="ORF">FAES_2396</name>
</gene>
<evidence type="ECO:0000256" key="4">
    <source>
        <dbReference type="ARBA" id="ARBA00023163"/>
    </source>
</evidence>
<reference evidence="7 8" key="1">
    <citation type="journal article" date="2012" name="J. Bacteriol.">
        <title>Genome Sequence of Fibrella aestuarina BUZ 2T, a Filamentous Marine Bacterium.</title>
        <authorList>
            <person name="Filippini M."/>
            <person name="Qi W."/>
            <person name="Blom J."/>
            <person name="Goesmann A."/>
            <person name="Smits T.H."/>
            <person name="Bagheri H.C."/>
        </authorList>
    </citation>
    <scope>NUCLEOTIDE SEQUENCE [LARGE SCALE GENOMIC DNA]</scope>
    <source>
        <strain evidence="8">BUZ 2T</strain>
    </source>
</reference>
<keyword evidence="2" id="KW-0805">Transcription regulation</keyword>
<dbReference type="Gene3D" id="1.10.1740.10">
    <property type="match status" value="1"/>
</dbReference>
<dbReference type="CDD" id="cd06171">
    <property type="entry name" value="Sigma70_r4"/>
    <property type="match status" value="1"/>
</dbReference>
<dbReference type="EMBL" id="HE796683">
    <property type="protein sequence ID" value="CCH00405.1"/>
    <property type="molecule type" value="Genomic_DNA"/>
</dbReference>
<dbReference type="SUPFAM" id="SSF88659">
    <property type="entry name" value="Sigma3 and sigma4 domains of RNA polymerase sigma factors"/>
    <property type="match status" value="1"/>
</dbReference>
<dbReference type="HOGENOM" id="CLU_047691_4_2_10"/>
<dbReference type="AlphaFoldDB" id="I0K8F2"/>
<dbReference type="eggNOG" id="COG1595">
    <property type="taxonomic scope" value="Bacteria"/>
</dbReference>
<proteinExistence type="inferred from homology"/>
<dbReference type="Pfam" id="PF04542">
    <property type="entry name" value="Sigma70_r2"/>
    <property type="match status" value="1"/>
</dbReference>
<evidence type="ECO:0000256" key="2">
    <source>
        <dbReference type="ARBA" id="ARBA00023015"/>
    </source>
</evidence>
<accession>I0K8F2</accession>
<sequence>MAPQLTAAQHTQLWNAFREGDRAAFARLYDLFAADLYRYGYNLVRNRQVVEDCLHELFLHLHENRSRLGPTDNIRFYLFRALRRRLLDTVGRFNKLDSADYLFDEAQFLIQPHETALIAEELMDHQKRILIDELNRLPKRQKEILYLVYMKEMSYPQAAEVMGITLKSVYNTLNVSLAALRATMQQALQLKGALVSLASLLTGYFANN</sequence>
<dbReference type="InterPro" id="IPR013249">
    <property type="entry name" value="RNA_pol_sigma70_r4_t2"/>
</dbReference>
<dbReference type="PANTHER" id="PTHR43133">
    <property type="entry name" value="RNA POLYMERASE ECF-TYPE SIGMA FACTO"/>
    <property type="match status" value="1"/>
</dbReference>
<keyword evidence="3" id="KW-0731">Sigma factor</keyword>
<name>I0K8F2_9BACT</name>
<keyword evidence="8" id="KW-1185">Reference proteome</keyword>
<dbReference type="InterPro" id="IPR013325">
    <property type="entry name" value="RNA_pol_sigma_r2"/>
</dbReference>
<dbReference type="InterPro" id="IPR014284">
    <property type="entry name" value="RNA_pol_sigma-70_dom"/>
</dbReference>
<evidence type="ECO:0000259" key="6">
    <source>
        <dbReference type="Pfam" id="PF08281"/>
    </source>
</evidence>
<dbReference type="RefSeq" id="WP_015331504.1">
    <property type="nucleotide sequence ID" value="NC_020054.1"/>
</dbReference>
<dbReference type="InterPro" id="IPR013324">
    <property type="entry name" value="RNA_pol_sigma_r3/r4-like"/>
</dbReference>
<protein>
    <submittedName>
        <fullName evidence="7">RNA polymerase, sigma-24 subunit, ECF subfamily</fullName>
    </submittedName>
</protein>
<evidence type="ECO:0000313" key="7">
    <source>
        <dbReference type="EMBL" id="CCH00405.1"/>
    </source>
</evidence>
<dbReference type="SUPFAM" id="SSF88946">
    <property type="entry name" value="Sigma2 domain of RNA polymerase sigma factors"/>
    <property type="match status" value="1"/>
</dbReference>
<dbReference type="KEGG" id="fae:FAES_2396"/>
<dbReference type="GO" id="GO:0006352">
    <property type="term" value="P:DNA-templated transcription initiation"/>
    <property type="evidence" value="ECO:0007669"/>
    <property type="project" value="InterPro"/>
</dbReference>
<feature type="domain" description="RNA polymerase sigma-70 region 2" evidence="5">
    <location>
        <begin position="28"/>
        <end position="90"/>
    </location>
</feature>
<dbReference type="InterPro" id="IPR039425">
    <property type="entry name" value="RNA_pol_sigma-70-like"/>
</dbReference>
<evidence type="ECO:0000256" key="3">
    <source>
        <dbReference type="ARBA" id="ARBA00023082"/>
    </source>
</evidence>
<comment type="similarity">
    <text evidence="1">Belongs to the sigma-70 factor family. ECF subfamily.</text>
</comment>
<organism evidence="7 8">
    <name type="scientific">Fibrella aestuarina BUZ 2</name>
    <dbReference type="NCBI Taxonomy" id="1166018"/>
    <lineage>
        <taxon>Bacteria</taxon>
        <taxon>Pseudomonadati</taxon>
        <taxon>Bacteroidota</taxon>
        <taxon>Cytophagia</taxon>
        <taxon>Cytophagales</taxon>
        <taxon>Spirosomataceae</taxon>
        <taxon>Fibrella</taxon>
    </lineage>
</organism>
<dbReference type="InterPro" id="IPR036388">
    <property type="entry name" value="WH-like_DNA-bd_sf"/>
</dbReference>
<dbReference type="STRING" id="1166018.FAES_2396"/>